<dbReference type="GO" id="GO:0005783">
    <property type="term" value="C:endoplasmic reticulum"/>
    <property type="evidence" value="ECO:0007669"/>
    <property type="project" value="InterPro"/>
</dbReference>
<evidence type="ECO:0000256" key="1">
    <source>
        <dbReference type="SAM" id="MobiDB-lite"/>
    </source>
</evidence>
<protein>
    <submittedName>
        <fullName evidence="3">Inorganic phosphate transporter</fullName>
    </submittedName>
</protein>
<sequence length="198" mass="21756">MNNPAIQNLVISLGVMQLARKIPFEDPNVLLYVRIGYAGVQVVVLALYYYISMRIKSQNDQTVLKYCLELTVGAVVEPPNPMTQEEGKLVTTTVRDYDLGEVSKLLRSVYMGVAMMAFLHGYMKYTQPLFVQAIMGFKGLFDAVPVKVHILGHKAEGDLKRPWKAAGGMFGGAGAPQTDNAAITEAEKRVGGSNKKED</sequence>
<keyword evidence="4" id="KW-1185">Reference proteome</keyword>
<keyword evidence="2" id="KW-0472">Membrane</keyword>
<proteinExistence type="predicted"/>
<dbReference type="PANTHER" id="PTHR28112">
    <property type="entry name" value="SRP-INDEPENDENT TARGETING PROTEIN 3"/>
    <property type="match status" value="1"/>
</dbReference>
<feature type="region of interest" description="Disordered" evidence="1">
    <location>
        <begin position="172"/>
        <end position="198"/>
    </location>
</feature>
<gene>
    <name evidence="3" type="ORF">FB45DRAFT_837778</name>
</gene>
<evidence type="ECO:0000256" key="2">
    <source>
        <dbReference type="SAM" id="Phobius"/>
    </source>
</evidence>
<evidence type="ECO:0000313" key="3">
    <source>
        <dbReference type="EMBL" id="KAJ7623513.1"/>
    </source>
</evidence>
<keyword evidence="2" id="KW-0812">Transmembrane</keyword>
<dbReference type="InterPro" id="IPR012098">
    <property type="entry name" value="SND3_fun"/>
</dbReference>
<dbReference type="AlphaFoldDB" id="A0AAD7BKF3"/>
<evidence type="ECO:0000313" key="4">
    <source>
        <dbReference type="Proteomes" id="UP001221142"/>
    </source>
</evidence>
<feature type="compositionally biased region" description="Basic and acidic residues" evidence="1">
    <location>
        <begin position="185"/>
        <end position="198"/>
    </location>
</feature>
<name>A0AAD7BKF3_9AGAR</name>
<dbReference type="PANTHER" id="PTHR28112:SF1">
    <property type="entry name" value="SRP-INDEPENDENT TARGETING PROTEIN 3"/>
    <property type="match status" value="1"/>
</dbReference>
<keyword evidence="2" id="KW-1133">Transmembrane helix</keyword>
<reference evidence="3" key="1">
    <citation type="submission" date="2023-03" db="EMBL/GenBank/DDBJ databases">
        <title>Massive genome expansion in bonnet fungi (Mycena s.s.) driven by repeated elements and novel gene families across ecological guilds.</title>
        <authorList>
            <consortium name="Lawrence Berkeley National Laboratory"/>
            <person name="Harder C.B."/>
            <person name="Miyauchi S."/>
            <person name="Viragh M."/>
            <person name="Kuo A."/>
            <person name="Thoen E."/>
            <person name="Andreopoulos B."/>
            <person name="Lu D."/>
            <person name="Skrede I."/>
            <person name="Drula E."/>
            <person name="Henrissat B."/>
            <person name="Morin E."/>
            <person name="Kohler A."/>
            <person name="Barry K."/>
            <person name="LaButti K."/>
            <person name="Morin E."/>
            <person name="Salamov A."/>
            <person name="Lipzen A."/>
            <person name="Mereny Z."/>
            <person name="Hegedus B."/>
            <person name="Baldrian P."/>
            <person name="Stursova M."/>
            <person name="Weitz H."/>
            <person name="Taylor A."/>
            <person name="Grigoriev I.V."/>
            <person name="Nagy L.G."/>
            <person name="Martin F."/>
            <person name="Kauserud H."/>
        </authorList>
    </citation>
    <scope>NUCLEOTIDE SEQUENCE</scope>
    <source>
        <strain evidence="3">9284</strain>
    </source>
</reference>
<dbReference type="EMBL" id="JARKIF010000014">
    <property type="protein sequence ID" value="KAJ7623513.1"/>
    <property type="molecule type" value="Genomic_DNA"/>
</dbReference>
<dbReference type="PIRSF" id="PIRSF008756">
    <property type="entry name" value="P_tr_PHO88"/>
    <property type="match status" value="1"/>
</dbReference>
<dbReference type="GO" id="GO:0005739">
    <property type="term" value="C:mitochondrion"/>
    <property type="evidence" value="ECO:0007669"/>
    <property type="project" value="TreeGrafter"/>
</dbReference>
<feature type="transmembrane region" description="Helical" evidence="2">
    <location>
        <begin position="29"/>
        <end position="51"/>
    </location>
</feature>
<accession>A0AAD7BKF3</accession>
<comment type="caution">
    <text evidence="3">The sequence shown here is derived from an EMBL/GenBank/DDBJ whole genome shotgun (WGS) entry which is preliminary data.</text>
</comment>
<dbReference type="GO" id="GO:0045047">
    <property type="term" value="P:protein targeting to ER"/>
    <property type="evidence" value="ECO:0007669"/>
    <property type="project" value="InterPro"/>
</dbReference>
<dbReference type="Proteomes" id="UP001221142">
    <property type="component" value="Unassembled WGS sequence"/>
</dbReference>
<organism evidence="3 4">
    <name type="scientific">Roridomyces roridus</name>
    <dbReference type="NCBI Taxonomy" id="1738132"/>
    <lineage>
        <taxon>Eukaryota</taxon>
        <taxon>Fungi</taxon>
        <taxon>Dikarya</taxon>
        <taxon>Basidiomycota</taxon>
        <taxon>Agaricomycotina</taxon>
        <taxon>Agaricomycetes</taxon>
        <taxon>Agaricomycetidae</taxon>
        <taxon>Agaricales</taxon>
        <taxon>Marasmiineae</taxon>
        <taxon>Mycenaceae</taxon>
        <taxon>Roridomyces</taxon>
    </lineage>
</organism>
<dbReference type="Pfam" id="PF10032">
    <property type="entry name" value="Pho88"/>
    <property type="match status" value="1"/>
</dbReference>